<dbReference type="EMBL" id="JAANNW010000006">
    <property type="protein sequence ID" value="NUV74279.1"/>
    <property type="molecule type" value="Genomic_DNA"/>
</dbReference>
<reference evidence="1" key="1">
    <citation type="submission" date="2020-03" db="EMBL/GenBank/DDBJ databases">
        <title>Complete genome sequence of sixteen Streptomyces strains facilitates identification of candidate genes involved in plant growth-promotion in grain legumes and cereals.</title>
        <authorList>
            <person name="Gopalakrishnan S."/>
            <person name="Thakur V."/>
            <person name="Saxena R."/>
            <person name="Vadlamudi S."/>
            <person name="Purohit S."/>
            <person name="Kumar V."/>
            <person name="Rathore A."/>
            <person name="Chitikineni A."/>
            <person name="Varshney R.K."/>
        </authorList>
    </citation>
    <scope>NUCLEOTIDE SEQUENCE</scope>
    <source>
        <strain evidence="1">CAI-93</strain>
    </source>
</reference>
<name>A0ACC7XXU0_9ACTN</name>
<protein>
    <submittedName>
        <fullName evidence="1">Glycoside hydrolase</fullName>
    </submittedName>
</protein>
<organism evidence="1 2">
    <name type="scientific">Streptomyces fungicidicus</name>
    <dbReference type="NCBI Taxonomy" id="68203"/>
    <lineage>
        <taxon>Bacteria</taxon>
        <taxon>Bacillati</taxon>
        <taxon>Actinomycetota</taxon>
        <taxon>Actinomycetes</taxon>
        <taxon>Kitasatosporales</taxon>
        <taxon>Streptomycetaceae</taxon>
        <taxon>Streptomyces</taxon>
    </lineage>
</organism>
<comment type="caution">
    <text evidence="1">The sequence shown here is derived from an EMBL/GenBank/DDBJ whole genome shotgun (WGS) entry which is preliminary data.</text>
</comment>
<proteinExistence type="predicted"/>
<evidence type="ECO:0000313" key="2">
    <source>
        <dbReference type="Proteomes" id="UP000556843"/>
    </source>
</evidence>
<sequence>MASHRKPRAPRNRTAGALGLTTAALTSVALLSQTAQAAPQRPAAKPSLEEVQKKVDRLYREAGTATQKYNAAKERTRSQRAKVDKLLDGVAKRADKLNAARGELGAFAAAQYRSGGVSETATLLLADDPQSWFDQNQLMNRLTQRQKAVIDDYQTQQAEAGRERAKAARQLESLTESQRALKDSKREVQGKLTEARTLLSELTAEEKERLAEIERKKQAEAERKAKERAEKEEAQRKAREAAEEKEREESGSGSGPGSGSGTGTGSGGGSTAPGSSYAAKAEKVIAFARAQMGKPYVWGAAGPGSFDCSGLTQAAWKTAGISLPRTTWDQVGVGQKVSVDNAQPGDLVFFYDDISHVGIYIGGGEMIHAPKPGADVRVESIYYMPIHSVVRPA</sequence>
<keyword evidence="2" id="KW-1185">Reference proteome</keyword>
<gene>
    <name evidence="1" type="ORF">G6W56_08890</name>
</gene>
<keyword evidence="1" id="KW-0378">Hydrolase</keyword>
<dbReference type="Proteomes" id="UP000556843">
    <property type="component" value="Unassembled WGS sequence"/>
</dbReference>
<accession>A0ACC7XXU0</accession>
<evidence type="ECO:0000313" key="1">
    <source>
        <dbReference type="EMBL" id="NUV74279.1"/>
    </source>
</evidence>